<dbReference type="EMBL" id="LAZR01054198">
    <property type="protein sequence ID" value="KKK79067.1"/>
    <property type="molecule type" value="Genomic_DNA"/>
</dbReference>
<comment type="caution">
    <text evidence="1">The sequence shown here is derived from an EMBL/GenBank/DDBJ whole genome shotgun (WGS) entry which is preliminary data.</text>
</comment>
<sequence>AEEGAECLQKLMTDTRTAIEEAQS</sequence>
<proteinExistence type="predicted"/>
<evidence type="ECO:0000313" key="1">
    <source>
        <dbReference type="EMBL" id="KKK79067.1"/>
    </source>
</evidence>
<accession>A0A0F8YCA2</accession>
<dbReference type="AlphaFoldDB" id="A0A0F8YCA2"/>
<reference evidence="1" key="1">
    <citation type="journal article" date="2015" name="Nature">
        <title>Complex archaea that bridge the gap between prokaryotes and eukaryotes.</title>
        <authorList>
            <person name="Spang A."/>
            <person name="Saw J.H."/>
            <person name="Jorgensen S.L."/>
            <person name="Zaremba-Niedzwiedzka K."/>
            <person name="Martijn J."/>
            <person name="Lind A.E."/>
            <person name="van Eijk R."/>
            <person name="Schleper C."/>
            <person name="Guy L."/>
            <person name="Ettema T.J."/>
        </authorList>
    </citation>
    <scope>NUCLEOTIDE SEQUENCE</scope>
</reference>
<feature type="non-terminal residue" evidence="1">
    <location>
        <position position="1"/>
    </location>
</feature>
<organism evidence="1">
    <name type="scientific">marine sediment metagenome</name>
    <dbReference type="NCBI Taxonomy" id="412755"/>
    <lineage>
        <taxon>unclassified sequences</taxon>
        <taxon>metagenomes</taxon>
        <taxon>ecological metagenomes</taxon>
    </lineage>
</organism>
<protein>
    <submittedName>
        <fullName evidence="1">Uncharacterized protein</fullName>
    </submittedName>
</protein>
<gene>
    <name evidence="1" type="ORF">LCGC14_2837250</name>
</gene>
<name>A0A0F8YCA2_9ZZZZ</name>